<evidence type="ECO:0000256" key="4">
    <source>
        <dbReference type="ARBA" id="ARBA00048819"/>
    </source>
</evidence>
<dbReference type="Gene3D" id="3.30.590.20">
    <property type="match status" value="1"/>
</dbReference>
<protein>
    <recommendedName>
        <fullName evidence="5">Putative glutamate--cysteine ligase 2</fullName>
        <ecNumber evidence="5">6.3.2.2</ecNumber>
    </recommendedName>
    <alternativeName>
        <fullName evidence="5">Gamma-glutamylcysteine synthetase 2</fullName>
        <shortName evidence="5">GCS 2</shortName>
        <shortName evidence="5">Gamma-GCS 2</shortName>
    </alternativeName>
</protein>
<dbReference type="Proteomes" id="UP001170379">
    <property type="component" value="Unassembled WGS sequence"/>
</dbReference>
<dbReference type="InterPro" id="IPR006336">
    <property type="entry name" value="GCS2"/>
</dbReference>
<dbReference type="RefSeq" id="WP_026936083.1">
    <property type="nucleotide sequence ID" value="NZ_CP028426.1"/>
</dbReference>
<sequence length="367" mass="40521">MGASAQRFGVEEEYLILNPETGQPENRATKLIHMAPHVRDRADREFFECQLETATPVCEDLSEATESLNSFRREMMAAAREDGVLLAGVGMPPAGGEVAGLITAKRRYREIKAATRQVSRQKYVTGTHVHVEIPSRDAGVEVLARMTRWVPVLLALTANSPIWAEHPTGFASWRHVHDLSWPVSGYPPALADAADYDRVLERLVQSGIIRDSGLVNWSARLSSDYPTVELRIADAQLSASDAVSFAGIVRALVRHEIAEFEAGVPRVDIYPALVSGATWLAARDGLLGDLVDPLTGVSQPAFNVVDMLVERIEEELNDARDYDRVTRYIAELRRDGGPAAQQVKAYETDGMLGLLELFRSRFVAEDE</sequence>
<evidence type="ECO:0000256" key="5">
    <source>
        <dbReference type="HAMAP-Rule" id="MF_01609"/>
    </source>
</evidence>
<dbReference type="NCBIfam" id="TIGR02050">
    <property type="entry name" value="gshA_cyan_rel"/>
    <property type="match status" value="1"/>
</dbReference>
<reference evidence="6" key="1">
    <citation type="submission" date="2018-03" db="EMBL/GenBank/DDBJ databases">
        <authorList>
            <person name="Nunes O.C."/>
            <person name="Lopes A.R."/>
            <person name="Froufe H."/>
            <person name="Munoz-Merida A."/>
            <person name="Barroso C."/>
            <person name="Egas C."/>
        </authorList>
    </citation>
    <scope>NUCLEOTIDE SEQUENCE</scope>
    <source>
        <strain evidence="6">ON4</strain>
    </source>
</reference>
<proteinExistence type="inferred from homology"/>
<dbReference type="EMBL" id="PXVD01000004">
    <property type="protein sequence ID" value="MDJ1370341.1"/>
    <property type="molecule type" value="Genomic_DNA"/>
</dbReference>
<dbReference type="InterPro" id="IPR011793">
    <property type="entry name" value="YbdK"/>
</dbReference>
<comment type="similarity">
    <text evidence="5">Belongs to the glutamate--cysteine ligase type 2 family. YbdK subfamily.</text>
</comment>
<evidence type="ECO:0000256" key="3">
    <source>
        <dbReference type="ARBA" id="ARBA00022840"/>
    </source>
</evidence>
<dbReference type="InterPro" id="IPR050141">
    <property type="entry name" value="GCL_type2/YbdK_subfam"/>
</dbReference>
<dbReference type="PANTHER" id="PTHR36510:SF1">
    <property type="entry name" value="GLUTAMATE--CYSTEINE LIGASE 2-RELATED"/>
    <property type="match status" value="1"/>
</dbReference>
<accession>A0ABT7C578</accession>
<evidence type="ECO:0000256" key="2">
    <source>
        <dbReference type="ARBA" id="ARBA00022741"/>
    </source>
</evidence>
<dbReference type="HAMAP" id="MF_01609">
    <property type="entry name" value="Glu_cys_ligase_2"/>
    <property type="match status" value="1"/>
</dbReference>
<dbReference type="SUPFAM" id="SSF55931">
    <property type="entry name" value="Glutamine synthetase/guanido kinase"/>
    <property type="match status" value="1"/>
</dbReference>
<keyword evidence="1 5" id="KW-0436">Ligase</keyword>
<organism evidence="6 7">
    <name type="scientific">Gulosibacter molinativorax</name>
    <dbReference type="NCBI Taxonomy" id="256821"/>
    <lineage>
        <taxon>Bacteria</taxon>
        <taxon>Bacillati</taxon>
        <taxon>Actinomycetota</taxon>
        <taxon>Actinomycetes</taxon>
        <taxon>Micrococcales</taxon>
        <taxon>Microbacteriaceae</taxon>
        <taxon>Gulosibacter</taxon>
    </lineage>
</organism>
<keyword evidence="7" id="KW-1185">Reference proteome</keyword>
<dbReference type="GO" id="GO:0016874">
    <property type="term" value="F:ligase activity"/>
    <property type="evidence" value="ECO:0007669"/>
    <property type="project" value="UniProtKB-KW"/>
</dbReference>
<gene>
    <name evidence="6" type="ORF">C7K25_02975</name>
</gene>
<reference evidence="6" key="2">
    <citation type="journal article" date="2022" name="Sci. Rep.">
        <title>In silico prediction of the enzymes involved in the degradation of the herbicide molinate by Gulosibacter molinativorax ON4T.</title>
        <authorList>
            <person name="Lopes A.R."/>
            <person name="Bunin E."/>
            <person name="Viana A.T."/>
            <person name="Froufe H."/>
            <person name="Munoz-Merida A."/>
            <person name="Pinho D."/>
            <person name="Figueiredo J."/>
            <person name="Barroso C."/>
            <person name="Vaz-Moreira I."/>
            <person name="Bellanger X."/>
            <person name="Egas C."/>
            <person name="Nunes O.C."/>
        </authorList>
    </citation>
    <scope>NUCLEOTIDE SEQUENCE</scope>
    <source>
        <strain evidence="6">ON4</strain>
    </source>
</reference>
<evidence type="ECO:0000313" key="7">
    <source>
        <dbReference type="Proteomes" id="UP001170379"/>
    </source>
</evidence>
<evidence type="ECO:0000256" key="1">
    <source>
        <dbReference type="ARBA" id="ARBA00022598"/>
    </source>
</evidence>
<name>A0ABT7C578_9MICO</name>
<dbReference type="PANTHER" id="PTHR36510">
    <property type="entry name" value="GLUTAMATE--CYSTEINE LIGASE 2-RELATED"/>
    <property type="match status" value="1"/>
</dbReference>
<dbReference type="InterPro" id="IPR014746">
    <property type="entry name" value="Gln_synth/guanido_kin_cat_dom"/>
</dbReference>
<keyword evidence="2 5" id="KW-0547">Nucleotide-binding</keyword>
<evidence type="ECO:0000313" key="6">
    <source>
        <dbReference type="EMBL" id="MDJ1370341.1"/>
    </source>
</evidence>
<comment type="caution">
    <text evidence="6">The sequence shown here is derived from an EMBL/GenBank/DDBJ whole genome shotgun (WGS) entry which is preliminary data.</text>
</comment>
<dbReference type="NCBIfam" id="NF010041">
    <property type="entry name" value="PRK13517.1-1"/>
    <property type="match status" value="1"/>
</dbReference>
<dbReference type="Pfam" id="PF04107">
    <property type="entry name" value="GCS2"/>
    <property type="match status" value="1"/>
</dbReference>
<dbReference type="EC" id="6.3.2.2" evidence="5"/>
<keyword evidence="3 5" id="KW-0067">ATP-binding</keyword>
<comment type="catalytic activity">
    <reaction evidence="4 5">
        <text>L-cysteine + L-glutamate + ATP = gamma-L-glutamyl-L-cysteine + ADP + phosphate + H(+)</text>
        <dbReference type="Rhea" id="RHEA:13285"/>
        <dbReference type="ChEBI" id="CHEBI:15378"/>
        <dbReference type="ChEBI" id="CHEBI:29985"/>
        <dbReference type="ChEBI" id="CHEBI:30616"/>
        <dbReference type="ChEBI" id="CHEBI:35235"/>
        <dbReference type="ChEBI" id="CHEBI:43474"/>
        <dbReference type="ChEBI" id="CHEBI:58173"/>
        <dbReference type="ChEBI" id="CHEBI:456216"/>
        <dbReference type="EC" id="6.3.2.2"/>
    </reaction>
</comment>
<comment type="function">
    <text evidence="5">ATP-dependent carboxylate-amine ligase which exhibits weak glutamate--cysteine ligase activity.</text>
</comment>